<protein>
    <recommendedName>
        <fullName evidence="4">Tat pathway signal sequence domain protein</fullName>
    </recommendedName>
</protein>
<dbReference type="KEGG" id="cbot:ATE48_03335"/>
<evidence type="ECO:0000313" key="3">
    <source>
        <dbReference type="Proteomes" id="UP000092498"/>
    </source>
</evidence>
<accession>A0A1B1AEN4</accession>
<dbReference type="STRING" id="1759059.ATE48_03335"/>
<evidence type="ECO:0000256" key="1">
    <source>
        <dbReference type="SAM" id="SignalP"/>
    </source>
</evidence>
<evidence type="ECO:0000313" key="2">
    <source>
        <dbReference type="EMBL" id="ANP45020.1"/>
    </source>
</evidence>
<proteinExistence type="predicted"/>
<reference evidence="2 3" key="1">
    <citation type="submission" date="2015-11" db="EMBL/GenBank/DDBJ databases">
        <title>Whole-Genome Sequence of Candidatus Oderbacter manganicum from the National Park Lower Oder Valley, Germany.</title>
        <authorList>
            <person name="Braun B."/>
            <person name="Liere K."/>
            <person name="Szewzyk U."/>
        </authorList>
    </citation>
    <scope>NUCLEOTIDE SEQUENCE [LARGE SCALE GENOMIC DNA]</scope>
    <source>
        <strain evidence="2 3">OTSz_A_272</strain>
    </source>
</reference>
<dbReference type="PROSITE" id="PS51257">
    <property type="entry name" value="PROKAR_LIPOPROTEIN"/>
    <property type="match status" value="1"/>
</dbReference>
<organism evidence="2 3">
    <name type="scientific">Candidatus Viadribacter manganicus</name>
    <dbReference type="NCBI Taxonomy" id="1759059"/>
    <lineage>
        <taxon>Bacteria</taxon>
        <taxon>Pseudomonadati</taxon>
        <taxon>Pseudomonadota</taxon>
        <taxon>Alphaproteobacteria</taxon>
        <taxon>Hyphomonadales</taxon>
        <taxon>Hyphomonadaceae</taxon>
        <taxon>Candidatus Viadribacter</taxon>
    </lineage>
</organism>
<dbReference type="InParanoid" id="A0A1B1AEN4"/>
<feature type="chain" id="PRO_5008518670" description="Tat pathway signal sequence domain protein" evidence="1">
    <location>
        <begin position="20"/>
        <end position="222"/>
    </location>
</feature>
<name>A0A1B1AEN4_9PROT</name>
<feature type="signal peptide" evidence="1">
    <location>
        <begin position="1"/>
        <end position="19"/>
    </location>
</feature>
<dbReference type="RefSeq" id="WP_066767782.1">
    <property type="nucleotide sequence ID" value="NZ_CP013244.1"/>
</dbReference>
<sequence>MKLAHALMLSAVLALSACAGNRETPTVELPGGVNEEAQADAQRAPNVFDRMIGNDARPNVGPCPLMGVLYDTARVVKFAQPNNQRYANIEFTGEMQGVRGLCRYVDSNPIAMNMEIEMAFGRGPAATSDRQTYRYWVAVTRRGRAPIEKVYFDVDVRFPHGEQVVTHRERIEHIEIPRATADTSGENFEILVGFELTPEQLQFNRDGRRFRIDAGDTQAPGQ</sequence>
<keyword evidence="1" id="KW-0732">Signal</keyword>
<keyword evidence="3" id="KW-1185">Reference proteome</keyword>
<gene>
    <name evidence="2" type="ORF">ATE48_03335</name>
</gene>
<dbReference type="AlphaFoldDB" id="A0A1B1AEN4"/>
<evidence type="ECO:0008006" key="4">
    <source>
        <dbReference type="Google" id="ProtNLM"/>
    </source>
</evidence>
<dbReference type="OrthoDB" id="7171960at2"/>
<dbReference type="Proteomes" id="UP000092498">
    <property type="component" value="Chromosome"/>
</dbReference>
<dbReference type="EMBL" id="CP013244">
    <property type="protein sequence ID" value="ANP45020.1"/>
    <property type="molecule type" value="Genomic_DNA"/>
</dbReference>